<evidence type="ECO:0000256" key="2">
    <source>
        <dbReference type="ARBA" id="ARBA00022664"/>
    </source>
</evidence>
<organism evidence="9">
    <name type="scientific">Notodromas monacha</name>
    <dbReference type="NCBI Taxonomy" id="399045"/>
    <lineage>
        <taxon>Eukaryota</taxon>
        <taxon>Metazoa</taxon>
        <taxon>Ecdysozoa</taxon>
        <taxon>Arthropoda</taxon>
        <taxon>Crustacea</taxon>
        <taxon>Oligostraca</taxon>
        <taxon>Ostracoda</taxon>
        <taxon>Podocopa</taxon>
        <taxon>Podocopida</taxon>
        <taxon>Cypridocopina</taxon>
        <taxon>Cypridoidea</taxon>
        <taxon>Cyprididae</taxon>
        <taxon>Notodromas</taxon>
    </lineage>
</organism>
<dbReference type="PANTHER" id="PTHR14212:SF0">
    <property type="entry name" value="U4_U6 SMALL NUCLEAR RIBONUCLEOPROTEIN PRP3"/>
    <property type="match status" value="1"/>
</dbReference>
<feature type="region of interest" description="Disordered" evidence="6">
    <location>
        <begin position="496"/>
        <end position="515"/>
    </location>
</feature>
<dbReference type="InterPro" id="IPR013881">
    <property type="entry name" value="Pre-mRNA_splic_Prp3_dom"/>
</dbReference>
<dbReference type="GO" id="GO:0000398">
    <property type="term" value="P:mRNA splicing, via spliceosome"/>
    <property type="evidence" value="ECO:0007669"/>
    <property type="project" value="InterPro"/>
</dbReference>
<feature type="compositionally biased region" description="Low complexity" evidence="6">
    <location>
        <begin position="104"/>
        <end position="119"/>
    </location>
</feature>
<evidence type="ECO:0000256" key="5">
    <source>
        <dbReference type="SAM" id="Coils"/>
    </source>
</evidence>
<evidence type="ECO:0000313" key="9">
    <source>
        <dbReference type="EMBL" id="CAD7275782.1"/>
    </source>
</evidence>
<evidence type="ECO:0000259" key="8">
    <source>
        <dbReference type="Pfam" id="PF08572"/>
    </source>
</evidence>
<reference evidence="9" key="1">
    <citation type="submission" date="2020-11" db="EMBL/GenBank/DDBJ databases">
        <authorList>
            <person name="Tran Van P."/>
        </authorList>
    </citation>
    <scope>NUCLEOTIDE SEQUENCE</scope>
</reference>
<gene>
    <name evidence="9" type="ORF">NMOB1V02_LOCUS3569</name>
</gene>
<name>A0A7R9BI56_9CRUS</name>
<evidence type="ECO:0000259" key="7">
    <source>
        <dbReference type="Pfam" id="PF06544"/>
    </source>
</evidence>
<proteinExistence type="predicted"/>
<evidence type="ECO:0000256" key="4">
    <source>
        <dbReference type="ARBA" id="ARBA00023242"/>
    </source>
</evidence>
<sequence>MSLAGTELEDLKPEVEKVVLKYGSSRDSVMKCAVKCVMNKLEKRKMVEKLSAYLDGSKASKLASKLDDIIYEFESKSRKRSKNGDVTDGIKSKRAKFQEENTDETPPAAAKTEPAPVTEIANDAPKPPEPVEETVAAPQLNAQQIKEMMENAQRVIMQRKQALEAQLSLAPGAPPLMRPGLPAFASPQQPGPQRFNQFPRVPSVANFRMNAVHQSAIDTKEEAERRRIELQNEIKMKLGAAGIVVTTNAEKEAKRPDVDAVVRKRSMFDVGPTIEVNRAPSAPQPGSLKLDERGRMVDASGNEIVIHQPLPELKANLRAIKRREKRENETGIQSVASLEPTLVEPAEIPQELSTSLFFDPRVNMKNSVRTSRRMQFHELGKFVKLGNQLRMKAQLEKVQSEINQLAKKTGISSVTKLALATSSIQKVDKLAGTEDIPDVEWWDVIVLKGKSYGETEEEVKANVNETRITNLIEHPTHVSNPGEANDDGVLPVFLTKKEQKKKRRQNRRETWKEKQEKIRLGLEPAPEPKVVIRFIFNKQNKINGIAMVHTRMTISNLMRVLGTDAVQDPTKVEAHVREQMAKRQRMHQEANAARKLTKDQKREKKIRKTKEDVSTGVRVSVYRVKSLTNAAKKFKIEMNCKQLLMTGCVVLHKDTNVVVVEGGPNQQKKFKRLMLQRIKWGEEKLKKESKDAEEADEEVDMNKCVLVWEGTMSERSFGEITFKFCPTESYAREFFKKRGVEHYWDLAYSGAILEAAEDN</sequence>
<feature type="compositionally biased region" description="Basic and acidic residues" evidence="6">
    <location>
        <begin position="77"/>
        <end position="99"/>
    </location>
</feature>
<dbReference type="AlphaFoldDB" id="A0A7R9BI56"/>
<dbReference type="Proteomes" id="UP000678499">
    <property type="component" value="Unassembled WGS sequence"/>
</dbReference>
<dbReference type="Pfam" id="PF08572">
    <property type="entry name" value="PRP3"/>
    <property type="match status" value="2"/>
</dbReference>
<feature type="region of interest" description="Disordered" evidence="6">
    <location>
        <begin position="584"/>
        <end position="610"/>
    </location>
</feature>
<dbReference type="EMBL" id="CAJPEX010000481">
    <property type="protein sequence ID" value="CAG0915934.1"/>
    <property type="molecule type" value="Genomic_DNA"/>
</dbReference>
<dbReference type="InterPro" id="IPR027104">
    <property type="entry name" value="Prp3"/>
</dbReference>
<feature type="domain" description="Pre-mRNA-splicing factor 3" evidence="8">
    <location>
        <begin position="357"/>
        <end position="531"/>
    </location>
</feature>
<feature type="coiled-coil region" evidence="5">
    <location>
        <begin position="213"/>
        <end position="240"/>
    </location>
</feature>
<dbReference type="InterPro" id="IPR010541">
    <property type="entry name" value="Prp3_C"/>
</dbReference>
<evidence type="ECO:0000256" key="3">
    <source>
        <dbReference type="ARBA" id="ARBA00023187"/>
    </source>
</evidence>
<dbReference type="PANTHER" id="PTHR14212">
    <property type="entry name" value="U4/U6-ASSOCIATED RNA SPLICING FACTOR-RELATED"/>
    <property type="match status" value="1"/>
</dbReference>
<evidence type="ECO:0000313" key="10">
    <source>
        <dbReference type="Proteomes" id="UP000678499"/>
    </source>
</evidence>
<dbReference type="CDD" id="cd24162">
    <property type="entry name" value="Prp3_C"/>
    <property type="match status" value="1"/>
</dbReference>
<feature type="domain" description="Small nuclear ribonucleoprotein Prp3 C-terminal" evidence="7">
    <location>
        <begin position="620"/>
        <end position="747"/>
    </location>
</feature>
<keyword evidence="5" id="KW-0175">Coiled coil</keyword>
<evidence type="ECO:0000256" key="6">
    <source>
        <dbReference type="SAM" id="MobiDB-lite"/>
    </source>
</evidence>
<keyword evidence="2" id="KW-0507">mRNA processing</keyword>
<accession>A0A7R9BI56</accession>
<keyword evidence="10" id="KW-1185">Reference proteome</keyword>
<feature type="region of interest" description="Disordered" evidence="6">
    <location>
        <begin position="77"/>
        <end position="131"/>
    </location>
</feature>
<comment type="subcellular location">
    <subcellularLocation>
        <location evidence="1">Nucleus</location>
    </subcellularLocation>
</comment>
<protein>
    <submittedName>
        <fullName evidence="9">Uncharacterized protein</fullName>
    </submittedName>
</protein>
<dbReference type="Pfam" id="PF06544">
    <property type="entry name" value="Prp3_C"/>
    <property type="match status" value="1"/>
</dbReference>
<dbReference type="OrthoDB" id="4953at2759"/>
<dbReference type="Gene3D" id="1.20.1390.10">
    <property type="entry name" value="PWI domain"/>
    <property type="match status" value="1"/>
</dbReference>
<dbReference type="GO" id="GO:0046540">
    <property type="term" value="C:U4/U6 x U5 tri-snRNP complex"/>
    <property type="evidence" value="ECO:0007669"/>
    <property type="project" value="InterPro"/>
</dbReference>
<keyword evidence="3" id="KW-0508">mRNA splicing</keyword>
<dbReference type="EMBL" id="OA882518">
    <property type="protein sequence ID" value="CAD7275782.1"/>
    <property type="molecule type" value="Genomic_DNA"/>
</dbReference>
<evidence type="ECO:0000256" key="1">
    <source>
        <dbReference type="ARBA" id="ARBA00004123"/>
    </source>
</evidence>
<feature type="domain" description="Pre-mRNA-splicing factor 3" evidence="8">
    <location>
        <begin position="550"/>
        <end position="597"/>
    </location>
</feature>
<keyword evidence="4" id="KW-0539">Nucleus</keyword>